<dbReference type="AlphaFoldDB" id="A0A8J4VV11"/>
<evidence type="ECO:0000313" key="3">
    <source>
        <dbReference type="Proteomes" id="UP000737018"/>
    </source>
</evidence>
<dbReference type="PANTHER" id="PTHR33672:SF24">
    <property type="entry name" value="OS01G0798600 PROTEIN"/>
    <property type="match status" value="1"/>
</dbReference>
<reference evidence="2" key="1">
    <citation type="submission" date="2020-03" db="EMBL/GenBank/DDBJ databases">
        <title>Castanea mollissima Vanexum genome sequencing.</title>
        <authorList>
            <person name="Staton M."/>
        </authorList>
    </citation>
    <scope>NUCLEOTIDE SEQUENCE</scope>
    <source>
        <tissue evidence="2">Leaf</tissue>
    </source>
</reference>
<name>A0A8J4VV11_9ROSI</name>
<evidence type="ECO:0000256" key="1">
    <source>
        <dbReference type="SAM" id="MobiDB-lite"/>
    </source>
</evidence>
<dbReference type="InterPro" id="IPR040340">
    <property type="entry name" value="CEST/Y3IP1"/>
</dbReference>
<protein>
    <submittedName>
        <fullName evidence="2">Uncharacterized protein</fullName>
    </submittedName>
</protein>
<organism evidence="2 3">
    <name type="scientific">Castanea mollissima</name>
    <name type="common">Chinese chestnut</name>
    <dbReference type="NCBI Taxonomy" id="60419"/>
    <lineage>
        <taxon>Eukaryota</taxon>
        <taxon>Viridiplantae</taxon>
        <taxon>Streptophyta</taxon>
        <taxon>Embryophyta</taxon>
        <taxon>Tracheophyta</taxon>
        <taxon>Spermatophyta</taxon>
        <taxon>Magnoliopsida</taxon>
        <taxon>eudicotyledons</taxon>
        <taxon>Gunneridae</taxon>
        <taxon>Pentapetalae</taxon>
        <taxon>rosids</taxon>
        <taxon>fabids</taxon>
        <taxon>Fagales</taxon>
        <taxon>Fagaceae</taxon>
        <taxon>Castanea</taxon>
    </lineage>
</organism>
<accession>A0A8J4VV11</accession>
<dbReference type="GO" id="GO:0080183">
    <property type="term" value="P:response to photooxidative stress"/>
    <property type="evidence" value="ECO:0007669"/>
    <property type="project" value="InterPro"/>
</dbReference>
<keyword evidence="3" id="KW-1185">Reference proteome</keyword>
<sequence length="616" mass="68394">MEAMAMPLLQLPLTASPSSSSSSFSCYSIPKLPIFSKKLHHRYSCRPTKSRVVVLVGSNEEATEPSVSSTQEEPDPQDLEYIRQIKRVLELLRKNRDMIFNEVKLTIMIEDPREVERRRLLGIEDADTPTREDLAAVLEEVNEGKVPKDRVALQMLAEEMIQWPNLEVEAPKKKPGKSLYAKATDTGIDPKEAAKRLNVDWDSAAEIDDSDASDDTEVPPALGYGALYLVTAFPVIIVSDAVIPTTKHTVEVDVHMTTEYPHHLDFSTSKGGAQEADEFYDEIEVDANMSPDLPHDFEKESLQKEKHISVDPISLQGSSMGKASFKLMLPPLPPAKGFLSCSLPNSANSSPRFSSAPLKKKSRDGIKANPRQVSNLARQHSAADDHVLTPLQRETYLQRSKSCSEGRARASADDFELWLTKPNSIEYDKKYDTSFSKTEDNKGSHKIARSMDGGDEEFKCGALCLFLPSFGKGKPVRAKNEVVDIEHVVNIENVISRRVSLEKFECGSWASSAITHDSEDDSKSLYFDLPLELIRTSVNDAHSPVTAAFFFDNDKKGVLKNGSARSTAKKSDESPRHVRFSLSSPRSHPTSPASCITPRLRKAREEFNAFLEAQGA</sequence>
<feature type="compositionally biased region" description="Polar residues" evidence="1">
    <location>
        <begin position="581"/>
        <end position="594"/>
    </location>
</feature>
<comment type="caution">
    <text evidence="2">The sequence shown here is derived from an EMBL/GenBank/DDBJ whole genome shotgun (WGS) entry which is preliminary data.</text>
</comment>
<dbReference type="GO" id="GO:0009535">
    <property type="term" value="C:chloroplast thylakoid membrane"/>
    <property type="evidence" value="ECO:0007669"/>
    <property type="project" value="InterPro"/>
</dbReference>
<evidence type="ECO:0000313" key="2">
    <source>
        <dbReference type="EMBL" id="KAF3962069.1"/>
    </source>
</evidence>
<dbReference type="PANTHER" id="PTHR33672">
    <property type="entry name" value="YCF3-INTERACTING PROTEIN 1, CHLOROPLASTIC"/>
    <property type="match status" value="1"/>
</dbReference>
<gene>
    <name evidence="2" type="ORF">CMV_013375</name>
</gene>
<feature type="region of interest" description="Disordered" evidence="1">
    <location>
        <begin position="561"/>
        <end position="595"/>
    </location>
</feature>
<dbReference type="OrthoDB" id="1880037at2759"/>
<dbReference type="Proteomes" id="UP000737018">
    <property type="component" value="Unassembled WGS sequence"/>
</dbReference>
<dbReference type="GO" id="GO:0048564">
    <property type="term" value="P:photosystem I assembly"/>
    <property type="evidence" value="ECO:0007669"/>
    <property type="project" value="InterPro"/>
</dbReference>
<dbReference type="EMBL" id="JRKL02001782">
    <property type="protein sequence ID" value="KAF3962069.1"/>
    <property type="molecule type" value="Genomic_DNA"/>
</dbReference>
<proteinExistence type="predicted"/>